<sequence length="356" mass="38346">MSTKSLVSPKRLLLGFGILTVVTLFVAASTSSAAFGIYNSNWDGTSKLEATATATGATTTIARETTAYGQTPPTETIGVILSPDQPYTAQERQRLYSFVQNGGTLIVAGDYGSHANRLLASLNTEARLDGQPLRDEQSNYRSPAMPVVNNITNRSALKNVSAVTLNHGTAVNPNNSSVLLTTSVYAYLDTNQNETLDSNEAVGSYPVVTSEQIGDGTVVVVGDPSLFINTMLDQSDNRAFARALFTSHQHVILDYSHTSSLPPLAVALLIIRNSALLQFVGGVLSTLAILGVLQTNVIKRLKQRVSGTQSSREGVQVSDNELANCLRAEHPDWDEERIQRVVNARRNEPNRDAGEN</sequence>
<dbReference type="KEGG" id="haxz:M0R88_10495"/>
<evidence type="ECO:0000256" key="1">
    <source>
        <dbReference type="SAM" id="Phobius"/>
    </source>
</evidence>
<proteinExistence type="predicted"/>
<dbReference type="SUPFAM" id="SSF52317">
    <property type="entry name" value="Class I glutamine amidotransferase-like"/>
    <property type="match status" value="1"/>
</dbReference>
<accession>A0A8U0ID27</accession>
<reference evidence="3" key="1">
    <citation type="submission" date="2022-04" db="EMBL/GenBank/DDBJ databases">
        <title>Diverse halophilic archaea isolated from saline environments.</title>
        <authorList>
            <person name="Cui H.-L."/>
        </authorList>
    </citation>
    <scope>NUCLEOTIDE SEQUENCE</scope>
    <source>
        <strain evidence="3">XZYJT40</strain>
    </source>
</reference>
<dbReference type="InterPro" id="IPR029062">
    <property type="entry name" value="Class_I_gatase-like"/>
</dbReference>
<dbReference type="InterPro" id="IPR025646">
    <property type="entry name" value="DUF4350"/>
</dbReference>
<dbReference type="AlphaFoldDB" id="A0A8U0ID27"/>
<keyword evidence="4" id="KW-1185">Reference proteome</keyword>
<feature type="transmembrane region" description="Helical" evidence="1">
    <location>
        <begin position="275"/>
        <end position="293"/>
    </location>
</feature>
<dbReference type="RefSeq" id="WP_248653460.1">
    <property type="nucleotide sequence ID" value="NZ_CP096658.1"/>
</dbReference>
<evidence type="ECO:0000313" key="4">
    <source>
        <dbReference type="Proteomes" id="UP000830434"/>
    </source>
</evidence>
<dbReference type="EMBL" id="CP096658">
    <property type="protein sequence ID" value="UPV98956.1"/>
    <property type="molecule type" value="Genomic_DNA"/>
</dbReference>
<gene>
    <name evidence="3" type="ORF">M0R88_10495</name>
</gene>
<dbReference type="Proteomes" id="UP000830434">
    <property type="component" value="Chromosome"/>
</dbReference>
<dbReference type="GeneID" id="72190288"/>
<keyword evidence="1" id="KW-0472">Membrane</keyword>
<feature type="domain" description="DUF4350" evidence="2">
    <location>
        <begin position="38"/>
        <end position="244"/>
    </location>
</feature>
<organism evidence="3 4">
    <name type="scientific">Halorussus gelatinilyticus</name>
    <dbReference type="NCBI Taxonomy" id="2937524"/>
    <lineage>
        <taxon>Archaea</taxon>
        <taxon>Methanobacteriati</taxon>
        <taxon>Methanobacteriota</taxon>
        <taxon>Stenosarchaea group</taxon>
        <taxon>Halobacteria</taxon>
        <taxon>Halobacteriales</taxon>
        <taxon>Haladaptataceae</taxon>
        <taxon>Halorussus</taxon>
    </lineage>
</organism>
<evidence type="ECO:0000313" key="3">
    <source>
        <dbReference type="EMBL" id="UPV98956.1"/>
    </source>
</evidence>
<dbReference type="Gene3D" id="3.40.50.880">
    <property type="match status" value="1"/>
</dbReference>
<keyword evidence="1" id="KW-0812">Transmembrane</keyword>
<protein>
    <submittedName>
        <fullName evidence="3">DUF4350 domain-containing protein</fullName>
    </submittedName>
</protein>
<name>A0A8U0ID27_9EURY</name>
<keyword evidence="1" id="KW-1133">Transmembrane helix</keyword>
<dbReference type="Pfam" id="PF14258">
    <property type="entry name" value="DUF4350"/>
    <property type="match status" value="1"/>
</dbReference>
<evidence type="ECO:0000259" key="2">
    <source>
        <dbReference type="Pfam" id="PF14258"/>
    </source>
</evidence>